<dbReference type="PANTHER" id="PTHR43593">
    <property type="match status" value="1"/>
</dbReference>
<dbReference type="Pfam" id="PF01408">
    <property type="entry name" value="GFO_IDH_MocA"/>
    <property type="match status" value="1"/>
</dbReference>
<dbReference type="InterPro" id="IPR050424">
    <property type="entry name" value="Gfo-Idh-MocA_inositol_DH"/>
</dbReference>
<dbReference type="InterPro" id="IPR004104">
    <property type="entry name" value="Gfo/Idh/MocA-like_OxRdtase_C"/>
</dbReference>
<dbReference type="SUPFAM" id="SSF55347">
    <property type="entry name" value="Glyceraldehyde-3-phosphate dehydrogenase-like, C-terminal domain"/>
    <property type="match status" value="1"/>
</dbReference>
<dbReference type="RefSeq" id="WP_175277965.1">
    <property type="nucleotide sequence ID" value="NZ_CP054836.1"/>
</dbReference>
<dbReference type="InterPro" id="IPR036291">
    <property type="entry name" value="NAD(P)-bd_dom_sf"/>
</dbReference>
<evidence type="ECO:0000313" key="3">
    <source>
        <dbReference type="EMBL" id="QKV20074.1"/>
    </source>
</evidence>
<dbReference type="Gene3D" id="3.40.50.720">
    <property type="entry name" value="NAD(P)-binding Rossmann-like Domain"/>
    <property type="match status" value="1"/>
</dbReference>
<dbReference type="PANTHER" id="PTHR43593:SF1">
    <property type="entry name" value="INOSITOL 2-DEHYDROGENASE"/>
    <property type="match status" value="1"/>
</dbReference>
<dbReference type="InterPro" id="IPR000683">
    <property type="entry name" value="Gfo/Idh/MocA-like_OxRdtase_N"/>
</dbReference>
<dbReference type="SUPFAM" id="SSF51735">
    <property type="entry name" value="NAD(P)-binding Rossmann-fold domains"/>
    <property type="match status" value="1"/>
</dbReference>
<dbReference type="Gene3D" id="3.30.360.10">
    <property type="entry name" value="Dihydrodipicolinate Reductase, domain 2"/>
    <property type="match status" value="1"/>
</dbReference>
<accession>A0A6N1VGY0</accession>
<sequence>MTVKYAIIGSGMMGQEHIRNIGLVEGARITAVAEPDAAMRAAAAALVPGDVAFCEDYRELLKRADADAFVVASPNHTHAEILDRLIEDGRPVLVEKPVVKDREEARRIADKAAGRDAPIWVAMEYRYMPGVTRLLADLKAGRAGRVHMVSITERRFPFLPKVGNWNRFNASSGGTLVEKCCHFFDLMRLMTGAEPARIHAIGGQAINHLDESYDGRVPDVLDHSFVTIEFSNGVAAMLELCMFAEGSHFQERVSAIGAEALLEARVPGPGRFEPDGQCKHAEYAIADRASRRETVEVMEVDPEILARGDHHGSTYYQHLGFNRMVREGGAPEVSLEDGLKAVAMGLAAQRSIAERQPVDLDATNYPA</sequence>
<feature type="domain" description="Gfo/Idh/MocA-like oxidoreductase C-terminal" evidence="2">
    <location>
        <begin position="138"/>
        <end position="360"/>
    </location>
</feature>
<gene>
    <name evidence="3" type="ORF">HTY61_17285</name>
</gene>
<reference evidence="3 4" key="1">
    <citation type="submission" date="2020-06" db="EMBL/GenBank/DDBJ databases">
        <title>Oricola thermophila sp. nov. isolated from a tidal sediments.</title>
        <authorList>
            <person name="Kwon K.K."/>
            <person name="Yang S.-H."/>
            <person name="Park M.-J."/>
        </authorList>
    </citation>
    <scope>NUCLEOTIDE SEQUENCE [LARGE SCALE GENOMIC DNA]</scope>
    <source>
        <strain evidence="3 4">MEBiC13590</strain>
    </source>
</reference>
<protein>
    <submittedName>
        <fullName evidence="3">Gfo/Idh/MocA family oxidoreductase</fullName>
    </submittedName>
</protein>
<feature type="domain" description="Gfo/Idh/MocA-like oxidoreductase N-terminal" evidence="1">
    <location>
        <begin position="4"/>
        <end position="121"/>
    </location>
</feature>
<evidence type="ECO:0000313" key="4">
    <source>
        <dbReference type="Proteomes" id="UP000509367"/>
    </source>
</evidence>
<organism evidence="3 4">
    <name type="scientific">Oricola thermophila</name>
    <dbReference type="NCBI Taxonomy" id="2742145"/>
    <lineage>
        <taxon>Bacteria</taxon>
        <taxon>Pseudomonadati</taxon>
        <taxon>Pseudomonadota</taxon>
        <taxon>Alphaproteobacteria</taxon>
        <taxon>Hyphomicrobiales</taxon>
        <taxon>Ahrensiaceae</taxon>
        <taxon>Oricola</taxon>
    </lineage>
</organism>
<dbReference type="Proteomes" id="UP000509367">
    <property type="component" value="Chromosome"/>
</dbReference>
<dbReference type="AlphaFoldDB" id="A0A6N1VGY0"/>
<evidence type="ECO:0000259" key="2">
    <source>
        <dbReference type="Pfam" id="PF02894"/>
    </source>
</evidence>
<name>A0A6N1VGY0_9HYPH</name>
<evidence type="ECO:0000259" key="1">
    <source>
        <dbReference type="Pfam" id="PF01408"/>
    </source>
</evidence>
<dbReference type="Pfam" id="PF02894">
    <property type="entry name" value="GFO_IDH_MocA_C"/>
    <property type="match status" value="1"/>
</dbReference>
<proteinExistence type="predicted"/>
<dbReference type="GO" id="GO:0000166">
    <property type="term" value="F:nucleotide binding"/>
    <property type="evidence" value="ECO:0007669"/>
    <property type="project" value="InterPro"/>
</dbReference>
<dbReference type="KEGG" id="orm:HTY61_17285"/>
<dbReference type="EMBL" id="CP054836">
    <property type="protein sequence ID" value="QKV20074.1"/>
    <property type="molecule type" value="Genomic_DNA"/>
</dbReference>
<keyword evidence="4" id="KW-1185">Reference proteome</keyword>